<dbReference type="Proteomes" id="UP000246085">
    <property type="component" value="Chromosome BRAD3257"/>
</dbReference>
<organism evidence="2 3">
    <name type="scientific">Bradyrhizobium vignae</name>
    <dbReference type="NCBI Taxonomy" id="1549949"/>
    <lineage>
        <taxon>Bacteria</taxon>
        <taxon>Pseudomonadati</taxon>
        <taxon>Pseudomonadota</taxon>
        <taxon>Alphaproteobacteria</taxon>
        <taxon>Hyphomicrobiales</taxon>
        <taxon>Nitrobacteraceae</taxon>
        <taxon>Bradyrhizobium</taxon>
    </lineage>
</organism>
<protein>
    <submittedName>
        <fullName evidence="2">Uncharacterized protein</fullName>
    </submittedName>
</protein>
<feature type="region of interest" description="Disordered" evidence="1">
    <location>
        <begin position="47"/>
        <end position="66"/>
    </location>
</feature>
<dbReference type="Gene3D" id="3.30.70.100">
    <property type="match status" value="1"/>
</dbReference>
<dbReference type="AlphaFoldDB" id="A0A2U3Q4Z9"/>
<evidence type="ECO:0000256" key="1">
    <source>
        <dbReference type="SAM" id="MobiDB-lite"/>
    </source>
</evidence>
<accession>A0A2U3Q4Z9</accession>
<dbReference type="EMBL" id="LS398110">
    <property type="protein sequence ID" value="SPP96477.1"/>
    <property type="molecule type" value="Genomic_DNA"/>
</dbReference>
<evidence type="ECO:0000313" key="2">
    <source>
        <dbReference type="EMBL" id="SPP96477.1"/>
    </source>
</evidence>
<evidence type="ECO:0000313" key="3">
    <source>
        <dbReference type="Proteomes" id="UP000246085"/>
    </source>
</evidence>
<reference evidence="2 3" key="1">
    <citation type="submission" date="2018-03" db="EMBL/GenBank/DDBJ databases">
        <authorList>
            <person name="Gully D."/>
        </authorList>
    </citation>
    <scope>NUCLEOTIDE SEQUENCE [LARGE SCALE GENOMIC DNA]</scope>
    <source>
        <strain evidence="2">ORS3257</strain>
    </source>
</reference>
<proteinExistence type="predicted"/>
<name>A0A2U3Q4Z9_9BRAD</name>
<gene>
    <name evidence="2" type="ORF">BRAD3257_5535</name>
</gene>
<sequence length="66" mass="7228">MPGLGVELAIRKEPGVLVLYAVSEKDNPTNVKVFEIYRNSCRSDLGRPRSGEAAWHRGPSAAGKFE</sequence>
<dbReference type="KEGG" id="bvz:BRAD3257_5535"/>